<dbReference type="InterPro" id="IPR011990">
    <property type="entry name" value="TPR-like_helical_dom_sf"/>
</dbReference>
<keyword evidence="3 6" id="KW-0732">Signal</keyword>
<proteinExistence type="inferred from homology"/>
<dbReference type="SUPFAM" id="SSF48452">
    <property type="entry name" value="TPR-like"/>
    <property type="match status" value="1"/>
</dbReference>
<comment type="subcellular location">
    <subcellularLocation>
        <location evidence="1">Cell outer membrane</location>
    </subcellularLocation>
</comment>
<dbReference type="Pfam" id="PF07980">
    <property type="entry name" value="SusD_RagB"/>
    <property type="match status" value="1"/>
</dbReference>
<gene>
    <name evidence="9" type="ORF">GCM10009119_02800</name>
</gene>
<keyword evidence="5" id="KW-0998">Cell outer membrane</keyword>
<name>A0ABN1MWG6_9BACT</name>
<evidence type="ECO:0000256" key="5">
    <source>
        <dbReference type="ARBA" id="ARBA00023237"/>
    </source>
</evidence>
<dbReference type="InterPro" id="IPR033985">
    <property type="entry name" value="SusD-like_N"/>
</dbReference>
<evidence type="ECO:0000313" key="9">
    <source>
        <dbReference type="EMBL" id="GAA0877312.1"/>
    </source>
</evidence>
<reference evidence="9 10" key="1">
    <citation type="journal article" date="2019" name="Int. J. Syst. Evol. Microbiol.">
        <title>The Global Catalogue of Microorganisms (GCM) 10K type strain sequencing project: providing services to taxonomists for standard genome sequencing and annotation.</title>
        <authorList>
            <consortium name="The Broad Institute Genomics Platform"/>
            <consortium name="The Broad Institute Genome Sequencing Center for Infectious Disease"/>
            <person name="Wu L."/>
            <person name="Ma J."/>
        </authorList>
    </citation>
    <scope>NUCLEOTIDE SEQUENCE [LARGE SCALE GENOMIC DNA]</scope>
    <source>
        <strain evidence="9 10">JCM 16112</strain>
    </source>
</reference>
<feature type="domain" description="SusD-like N-terminal" evidence="8">
    <location>
        <begin position="87"/>
        <end position="223"/>
    </location>
</feature>
<evidence type="ECO:0000259" key="7">
    <source>
        <dbReference type="Pfam" id="PF07980"/>
    </source>
</evidence>
<evidence type="ECO:0000259" key="8">
    <source>
        <dbReference type="Pfam" id="PF14322"/>
    </source>
</evidence>
<evidence type="ECO:0008006" key="11">
    <source>
        <dbReference type="Google" id="ProtNLM"/>
    </source>
</evidence>
<comment type="similarity">
    <text evidence="2">Belongs to the SusD family.</text>
</comment>
<dbReference type="Proteomes" id="UP001500469">
    <property type="component" value="Unassembled WGS sequence"/>
</dbReference>
<protein>
    <recommendedName>
        <fullName evidence="11">Outer membrane starch-binding protein</fullName>
    </recommendedName>
</protein>
<dbReference type="PROSITE" id="PS51257">
    <property type="entry name" value="PROKAR_LIPOPROTEIN"/>
    <property type="match status" value="1"/>
</dbReference>
<sequence>MKVMKPKILIAILGLAIFASCESELTKTPDFISEEVVFEDKNLTEAYLSNIYQDMLFIHVSGEGNMDMGMIPAAGAEHINFADWQTPNTTYRRAYTAAAGAGPLNYWGYNSIRDINFLLENIVSSQSLDETYILQKTNEARVLRAYTYFQMVIRFGGVPLITKVQNIDDPEEELYPKRATEQEIYEFILSELEDVISMMPDTRTGAAGRVDKYTALSLLSRASLYAASIGKFGQVQANGLVGIAPGDVQELYQTSYNASKEIMDSGVFALYNKHADKTVNFTQLFLDEGNSEVIFAEVFEPVIKGHSLDNLGTPAGFAATWNSNYPVLYDMVELFDFVDGRKGTDISRSDLVASKSWDIDDFFGKRDPRFKASVFYPESEWQGDLAYFHTSTTYTNAAGKRVTATSGTLDRNGESWPAACAARNARNTSLLLRKKLDESNTEPISGRSGQDFYVFRYAETLLNFAEAAFYLGKPGEALDALNQLRDRAGMPLLTEATEDNIRHERQVELAFESQRFWDLIRWRIAPKYLDKVRTKGLVFAYDMDIDRYVITLKNAESQDRVFGPERFYLPISQNLIADNPNLEQNPGY</sequence>
<accession>A0ABN1MWG6</accession>
<evidence type="ECO:0000256" key="2">
    <source>
        <dbReference type="ARBA" id="ARBA00006275"/>
    </source>
</evidence>
<dbReference type="Gene3D" id="1.25.40.390">
    <property type="match status" value="1"/>
</dbReference>
<evidence type="ECO:0000256" key="6">
    <source>
        <dbReference type="SAM" id="SignalP"/>
    </source>
</evidence>
<comment type="caution">
    <text evidence="9">The sequence shown here is derived from an EMBL/GenBank/DDBJ whole genome shotgun (WGS) entry which is preliminary data.</text>
</comment>
<dbReference type="InterPro" id="IPR012944">
    <property type="entry name" value="SusD_RagB_dom"/>
</dbReference>
<evidence type="ECO:0000256" key="4">
    <source>
        <dbReference type="ARBA" id="ARBA00023136"/>
    </source>
</evidence>
<feature type="domain" description="RagB/SusD" evidence="7">
    <location>
        <begin position="292"/>
        <end position="588"/>
    </location>
</feature>
<feature type="chain" id="PRO_5045200645" description="Outer membrane starch-binding protein" evidence="6">
    <location>
        <begin position="22"/>
        <end position="588"/>
    </location>
</feature>
<keyword evidence="4" id="KW-0472">Membrane</keyword>
<evidence type="ECO:0000313" key="10">
    <source>
        <dbReference type="Proteomes" id="UP001500469"/>
    </source>
</evidence>
<feature type="signal peptide" evidence="6">
    <location>
        <begin position="1"/>
        <end position="21"/>
    </location>
</feature>
<organism evidence="9 10">
    <name type="scientific">Algoriphagus jejuensis</name>
    <dbReference type="NCBI Taxonomy" id="419934"/>
    <lineage>
        <taxon>Bacteria</taxon>
        <taxon>Pseudomonadati</taxon>
        <taxon>Bacteroidota</taxon>
        <taxon>Cytophagia</taxon>
        <taxon>Cytophagales</taxon>
        <taxon>Cyclobacteriaceae</taxon>
        <taxon>Algoriphagus</taxon>
    </lineage>
</organism>
<evidence type="ECO:0000256" key="3">
    <source>
        <dbReference type="ARBA" id="ARBA00022729"/>
    </source>
</evidence>
<evidence type="ECO:0000256" key="1">
    <source>
        <dbReference type="ARBA" id="ARBA00004442"/>
    </source>
</evidence>
<dbReference type="Pfam" id="PF14322">
    <property type="entry name" value="SusD-like_3"/>
    <property type="match status" value="1"/>
</dbReference>
<keyword evidence="10" id="KW-1185">Reference proteome</keyword>
<dbReference type="EMBL" id="BAAAFI010000002">
    <property type="protein sequence ID" value="GAA0877312.1"/>
    <property type="molecule type" value="Genomic_DNA"/>
</dbReference>